<dbReference type="NCBIfam" id="TIGR00222">
    <property type="entry name" value="panB"/>
    <property type="match status" value="1"/>
</dbReference>
<evidence type="ECO:0000256" key="5">
    <source>
        <dbReference type="ARBA" id="ARBA00022679"/>
    </source>
</evidence>
<comment type="subunit">
    <text evidence="3 7">Homodecamer; pentamer of dimers.</text>
</comment>
<dbReference type="RefSeq" id="WP_072658686.1">
    <property type="nucleotide sequence ID" value="NZ_BDFD01000002.1"/>
</dbReference>
<keyword evidence="7" id="KW-0963">Cytoplasm</keyword>
<evidence type="ECO:0000313" key="12">
    <source>
        <dbReference type="Proteomes" id="UP000231632"/>
    </source>
</evidence>
<dbReference type="EMBL" id="BDFD01000002">
    <property type="protein sequence ID" value="GAV19512.1"/>
    <property type="molecule type" value="Genomic_DNA"/>
</dbReference>
<evidence type="ECO:0000256" key="9">
    <source>
        <dbReference type="PIRSR" id="PIRSR000388-2"/>
    </source>
</evidence>
<sequence length="262" mass="27727">MTTKKAVTAATLLRAKQSDEKIVWLTAYDAVSAQIAEAAGAEVLLVGDSLGMVSLGFDSTLPVTLDHMIHHTAAVVRGRSHAWVVCDLPFGSYQKSKQQAFESSVRVLQESGCDAVKIEGGEHMAETIEFLSERGIAVVAHIGLTPQSVKKFGSYGKRGKSEGEQKQLTRDARTVSGAGAVALVLENIPADLANAITAHVEIPTVGIGAGIDCDAQVLVWNDLLGISESNPPFAPAYANVRETMTDAISRWAADVKGGVFPK</sequence>
<dbReference type="InterPro" id="IPR015813">
    <property type="entry name" value="Pyrv/PenolPyrv_kinase-like_dom"/>
</dbReference>
<evidence type="ECO:0000256" key="6">
    <source>
        <dbReference type="ARBA" id="ARBA00056497"/>
    </source>
</evidence>
<feature type="binding site" evidence="7 9">
    <location>
        <position position="117"/>
    </location>
    <ligand>
        <name>3-methyl-2-oxobutanoate</name>
        <dbReference type="ChEBI" id="CHEBI:11851"/>
    </ligand>
</feature>
<dbReference type="UniPathway" id="UPA00028">
    <property type="reaction ID" value="UER00003"/>
</dbReference>
<dbReference type="InterPro" id="IPR003700">
    <property type="entry name" value="Pantoate_hydroxy_MeTrfase"/>
</dbReference>
<protein>
    <recommendedName>
        <fullName evidence="7">3-methyl-2-oxobutanoate hydroxymethyltransferase</fullName>
        <ecNumber evidence="7">2.1.2.11</ecNumber>
    </recommendedName>
    <alternativeName>
        <fullName evidence="7">Ketopantoate hydroxymethyltransferase</fullName>
        <shortName evidence="7">KPHMT</shortName>
    </alternativeName>
</protein>
<feature type="binding site" evidence="7 9">
    <location>
        <begin position="48"/>
        <end position="49"/>
    </location>
    <ligand>
        <name>3-methyl-2-oxobutanoate</name>
        <dbReference type="ChEBI" id="CHEBI:11851"/>
    </ligand>
</feature>
<accession>A0A1L8CKT0</accession>
<evidence type="ECO:0000256" key="7">
    <source>
        <dbReference type="HAMAP-Rule" id="MF_00156"/>
    </source>
</evidence>
<proteinExistence type="inferred from homology"/>
<organism evidence="11 12">
    <name type="scientific">Mariprofundus micogutta</name>
    <dbReference type="NCBI Taxonomy" id="1921010"/>
    <lineage>
        <taxon>Bacteria</taxon>
        <taxon>Pseudomonadati</taxon>
        <taxon>Pseudomonadota</taxon>
        <taxon>Candidatius Mariprofundia</taxon>
        <taxon>Mariprofundales</taxon>
        <taxon>Mariprofundaceae</taxon>
        <taxon>Mariprofundus</taxon>
    </lineage>
</organism>
<comment type="subcellular location">
    <subcellularLocation>
        <location evidence="7">Cytoplasm</location>
    </subcellularLocation>
</comment>
<keyword evidence="12" id="KW-1185">Reference proteome</keyword>
<keyword evidence="7 10" id="KW-0479">Metal-binding</keyword>
<evidence type="ECO:0000256" key="2">
    <source>
        <dbReference type="ARBA" id="ARBA00008676"/>
    </source>
</evidence>
<gene>
    <name evidence="7" type="primary">panB</name>
    <name evidence="11" type="ORF">MMIC_P0446</name>
</gene>
<dbReference type="GO" id="GO:0005737">
    <property type="term" value="C:cytoplasm"/>
    <property type="evidence" value="ECO:0007669"/>
    <property type="project" value="UniProtKB-SubCell"/>
</dbReference>
<dbReference type="OrthoDB" id="5291504at2"/>
<dbReference type="STRING" id="1921010.MMIC_P0446"/>
<evidence type="ECO:0000256" key="8">
    <source>
        <dbReference type="PIRSR" id="PIRSR000388-1"/>
    </source>
</evidence>
<dbReference type="EC" id="2.1.2.11" evidence="7"/>
<comment type="caution">
    <text evidence="11">The sequence shown here is derived from an EMBL/GenBank/DDBJ whole genome shotgun (WGS) entry which is preliminary data.</text>
</comment>
<name>A0A1L8CKT0_9PROT</name>
<dbReference type="Gene3D" id="3.20.20.60">
    <property type="entry name" value="Phosphoenolpyruvate-binding domains"/>
    <property type="match status" value="1"/>
</dbReference>
<feature type="binding site" evidence="7 9">
    <location>
        <position position="87"/>
    </location>
    <ligand>
        <name>3-methyl-2-oxobutanoate</name>
        <dbReference type="ChEBI" id="CHEBI:11851"/>
    </ligand>
</feature>
<dbReference type="GO" id="GO:0000287">
    <property type="term" value="F:magnesium ion binding"/>
    <property type="evidence" value="ECO:0007669"/>
    <property type="project" value="TreeGrafter"/>
</dbReference>
<dbReference type="PANTHER" id="PTHR20881">
    <property type="entry name" value="3-METHYL-2-OXOBUTANOATE HYDROXYMETHYLTRANSFERASE"/>
    <property type="match status" value="1"/>
</dbReference>
<dbReference type="GO" id="GO:0008168">
    <property type="term" value="F:methyltransferase activity"/>
    <property type="evidence" value="ECO:0007669"/>
    <property type="project" value="UniProtKB-KW"/>
</dbReference>
<dbReference type="SUPFAM" id="SSF51621">
    <property type="entry name" value="Phosphoenolpyruvate/pyruvate domain"/>
    <property type="match status" value="1"/>
</dbReference>
<dbReference type="GO" id="GO:0032259">
    <property type="term" value="P:methylation"/>
    <property type="evidence" value="ECO:0007669"/>
    <property type="project" value="UniProtKB-KW"/>
</dbReference>
<dbReference type="GO" id="GO:0003864">
    <property type="term" value="F:3-methyl-2-oxobutanoate hydroxymethyltransferase activity"/>
    <property type="evidence" value="ECO:0007669"/>
    <property type="project" value="UniProtKB-UniRule"/>
</dbReference>
<dbReference type="GO" id="GO:0015940">
    <property type="term" value="P:pantothenate biosynthetic process"/>
    <property type="evidence" value="ECO:0007669"/>
    <property type="project" value="UniProtKB-UniRule"/>
</dbReference>
<dbReference type="Proteomes" id="UP000231632">
    <property type="component" value="Unassembled WGS sequence"/>
</dbReference>
<evidence type="ECO:0000313" key="11">
    <source>
        <dbReference type="EMBL" id="GAV19512.1"/>
    </source>
</evidence>
<dbReference type="FunFam" id="3.20.20.60:FF:000003">
    <property type="entry name" value="3-methyl-2-oxobutanoate hydroxymethyltransferase"/>
    <property type="match status" value="1"/>
</dbReference>
<feature type="binding site" evidence="7 10">
    <location>
        <position position="119"/>
    </location>
    <ligand>
        <name>Mg(2+)</name>
        <dbReference type="ChEBI" id="CHEBI:18420"/>
    </ligand>
</feature>
<dbReference type="PANTHER" id="PTHR20881:SF0">
    <property type="entry name" value="3-METHYL-2-OXOBUTANOATE HYDROXYMETHYLTRANSFERASE"/>
    <property type="match status" value="1"/>
</dbReference>
<evidence type="ECO:0000256" key="3">
    <source>
        <dbReference type="ARBA" id="ARBA00011424"/>
    </source>
</evidence>
<reference evidence="11 12" key="1">
    <citation type="journal article" date="2017" name="Arch. Microbiol.">
        <title>Mariprofundus micogutta sp. nov., a novel iron-oxidizing zetaproteobacterium isolated from a deep-sea hydrothermal field at the Bayonnaise knoll of the Izu-Ogasawara arc, and a description of Mariprofundales ord. nov. and Zetaproteobacteria classis nov.</title>
        <authorList>
            <person name="Makita H."/>
            <person name="Tanaka E."/>
            <person name="Mitsunobu S."/>
            <person name="Miyazaki M."/>
            <person name="Nunoura T."/>
            <person name="Uematsu K."/>
            <person name="Takaki Y."/>
            <person name="Nishi S."/>
            <person name="Shimamura S."/>
            <person name="Takai K."/>
        </authorList>
    </citation>
    <scope>NUCLEOTIDE SEQUENCE [LARGE SCALE GENOMIC DNA]</scope>
    <source>
        <strain evidence="11 12">ET2</strain>
    </source>
</reference>
<evidence type="ECO:0000256" key="10">
    <source>
        <dbReference type="PIRSR" id="PIRSR000388-3"/>
    </source>
</evidence>
<feature type="binding site" evidence="7 10">
    <location>
        <position position="48"/>
    </location>
    <ligand>
        <name>Mg(2+)</name>
        <dbReference type="ChEBI" id="CHEBI:18420"/>
    </ligand>
</feature>
<evidence type="ECO:0000256" key="1">
    <source>
        <dbReference type="ARBA" id="ARBA00005033"/>
    </source>
</evidence>
<evidence type="ECO:0000256" key="4">
    <source>
        <dbReference type="ARBA" id="ARBA00022655"/>
    </source>
</evidence>
<comment type="function">
    <text evidence="6 7">Catalyzes the reversible reaction in which hydroxymethyl group from 5,10-methylenetetrahydrofolate is transferred onto alpha-ketoisovalerate to form ketopantoate.</text>
</comment>
<keyword evidence="5 7" id="KW-0808">Transferase</keyword>
<dbReference type="PIRSF" id="PIRSF000388">
    <property type="entry name" value="Pantoate_hydroxy_MeTrfase"/>
    <property type="match status" value="1"/>
</dbReference>
<keyword evidence="7 10" id="KW-0460">Magnesium</keyword>
<keyword evidence="4 7" id="KW-0566">Pantothenate biosynthesis</keyword>
<comment type="pathway">
    <text evidence="1 7">Cofactor biosynthesis; (R)-pantothenate biosynthesis; (R)-pantoate from 3-methyl-2-oxobutanoate: step 1/2.</text>
</comment>
<dbReference type="HAMAP" id="MF_00156">
    <property type="entry name" value="PanB"/>
    <property type="match status" value="1"/>
</dbReference>
<comment type="catalytic activity">
    <reaction evidence="7">
        <text>(6R)-5,10-methylene-5,6,7,8-tetrahydrofolate + 3-methyl-2-oxobutanoate + H2O = 2-dehydropantoate + (6S)-5,6,7,8-tetrahydrofolate</text>
        <dbReference type="Rhea" id="RHEA:11824"/>
        <dbReference type="ChEBI" id="CHEBI:11561"/>
        <dbReference type="ChEBI" id="CHEBI:11851"/>
        <dbReference type="ChEBI" id="CHEBI:15377"/>
        <dbReference type="ChEBI" id="CHEBI:15636"/>
        <dbReference type="ChEBI" id="CHEBI:57453"/>
        <dbReference type="EC" id="2.1.2.11"/>
    </reaction>
</comment>
<feature type="binding site" evidence="7 10">
    <location>
        <position position="87"/>
    </location>
    <ligand>
        <name>Mg(2+)</name>
        <dbReference type="ChEBI" id="CHEBI:18420"/>
    </ligand>
</feature>
<feature type="active site" description="Proton acceptor" evidence="7 8">
    <location>
        <position position="186"/>
    </location>
</feature>
<comment type="similarity">
    <text evidence="2 7">Belongs to the PanB family.</text>
</comment>
<keyword evidence="11" id="KW-0489">Methyltransferase</keyword>
<dbReference type="NCBIfam" id="NF001452">
    <property type="entry name" value="PRK00311.1"/>
    <property type="match status" value="1"/>
</dbReference>
<dbReference type="Pfam" id="PF02548">
    <property type="entry name" value="Pantoate_transf"/>
    <property type="match status" value="1"/>
</dbReference>
<comment type="cofactor">
    <cofactor evidence="7 10">
        <name>Mg(2+)</name>
        <dbReference type="ChEBI" id="CHEBI:18420"/>
    </cofactor>
    <text evidence="7 10">Binds 1 Mg(2+) ion per subunit.</text>
</comment>
<dbReference type="CDD" id="cd06557">
    <property type="entry name" value="KPHMT-like"/>
    <property type="match status" value="1"/>
</dbReference>
<dbReference type="InterPro" id="IPR040442">
    <property type="entry name" value="Pyrv_kinase-like_dom_sf"/>
</dbReference>
<dbReference type="AlphaFoldDB" id="A0A1L8CKT0"/>